<dbReference type="AlphaFoldDB" id="Q0W6C0"/>
<dbReference type="EMBL" id="AM114193">
    <property type="protein sequence ID" value="CAJ36073.1"/>
    <property type="molecule type" value="Genomic_DNA"/>
</dbReference>
<organism evidence="1 2">
    <name type="scientific">Methanocella arvoryzae (strain DSM 22066 / NBRC 105507 / MRE50)</name>
    <dbReference type="NCBI Taxonomy" id="351160"/>
    <lineage>
        <taxon>Archaea</taxon>
        <taxon>Methanobacteriati</taxon>
        <taxon>Methanobacteriota</taxon>
        <taxon>Stenosarchaea group</taxon>
        <taxon>Methanomicrobia</taxon>
        <taxon>Methanocellales</taxon>
        <taxon>Methanocellaceae</taxon>
        <taxon>Methanocella</taxon>
    </lineage>
</organism>
<reference evidence="1 2" key="1">
    <citation type="journal article" date="2006" name="Science">
        <title>Genome of rice cluster I archaea -- the key methane producers in the rice rhizosphere.</title>
        <authorList>
            <person name="Erkel C."/>
            <person name="Kube M."/>
            <person name="Reinhardt R."/>
            <person name="Liesack W."/>
        </authorList>
    </citation>
    <scope>NUCLEOTIDE SEQUENCE [LARGE SCALE GENOMIC DNA]</scope>
    <source>
        <strain evidence="2">DSM 22066 / NBRC 105507 / MRE50</strain>
    </source>
</reference>
<proteinExistence type="predicted"/>
<name>Q0W6C0_METAR</name>
<dbReference type="Proteomes" id="UP000000663">
    <property type="component" value="Chromosome"/>
</dbReference>
<dbReference type="KEGG" id="rci:RCIX680"/>
<sequence length="76" mass="8467">MDSAEESVESIGIRGICEDWHSAAFDNVHPHRDNNNEAMKITGGKTFISFTAPHVGATIFKNRLASSQRTRFPSNY</sequence>
<evidence type="ECO:0000313" key="2">
    <source>
        <dbReference type="Proteomes" id="UP000000663"/>
    </source>
</evidence>
<protein>
    <submittedName>
        <fullName evidence="1">Uncharacterized protein</fullName>
    </submittedName>
</protein>
<keyword evidence="2" id="KW-1185">Reference proteome</keyword>
<dbReference type="STRING" id="351160.RCIX680"/>
<accession>Q0W6C0</accession>
<gene>
    <name evidence="1" type="ORF">RCIX680</name>
</gene>
<evidence type="ECO:0000313" key="1">
    <source>
        <dbReference type="EMBL" id="CAJ36073.1"/>
    </source>
</evidence>